<proteinExistence type="inferred from homology"/>
<evidence type="ECO:0000313" key="11">
    <source>
        <dbReference type="Proteomes" id="UP000467193"/>
    </source>
</evidence>
<dbReference type="Gene3D" id="1.20.1250.20">
    <property type="entry name" value="MFS general substrate transporter like domains"/>
    <property type="match status" value="1"/>
</dbReference>
<feature type="transmembrane region" description="Helical" evidence="8">
    <location>
        <begin position="141"/>
        <end position="160"/>
    </location>
</feature>
<name>A0A7I7QRM6_9MYCO</name>
<feature type="transmembrane region" description="Helical" evidence="8">
    <location>
        <begin position="304"/>
        <end position="325"/>
    </location>
</feature>
<dbReference type="GO" id="GO:0022857">
    <property type="term" value="F:transmembrane transporter activity"/>
    <property type="evidence" value="ECO:0007669"/>
    <property type="project" value="InterPro"/>
</dbReference>
<dbReference type="FunFam" id="1.20.1720.10:FF:000004">
    <property type="entry name" value="EmrB/QacA family drug resistance transporter"/>
    <property type="match status" value="1"/>
</dbReference>
<comment type="subcellular location">
    <subcellularLocation>
        <location evidence="1">Cell inner membrane</location>
        <topology evidence="1">Multi-pass membrane protein</topology>
    </subcellularLocation>
</comment>
<dbReference type="InterPro" id="IPR011701">
    <property type="entry name" value="MFS"/>
</dbReference>
<keyword evidence="4" id="KW-1003">Cell membrane</keyword>
<evidence type="ECO:0000256" key="1">
    <source>
        <dbReference type="ARBA" id="ARBA00004429"/>
    </source>
</evidence>
<evidence type="ECO:0000256" key="5">
    <source>
        <dbReference type="ARBA" id="ARBA00022692"/>
    </source>
</evidence>
<dbReference type="KEGG" id="msei:MSEDJ_30970"/>
<keyword evidence="7 8" id="KW-0472">Membrane</keyword>
<dbReference type="EMBL" id="AP022588">
    <property type="protein sequence ID" value="BBY29001.1"/>
    <property type="molecule type" value="Genomic_DNA"/>
</dbReference>
<reference evidence="10 11" key="1">
    <citation type="journal article" date="2019" name="Emerg. Microbes Infect.">
        <title>Comprehensive subspecies identification of 175 nontuberculous mycobacteria species based on 7547 genomic profiles.</title>
        <authorList>
            <person name="Matsumoto Y."/>
            <person name="Kinjo T."/>
            <person name="Motooka D."/>
            <person name="Nabeya D."/>
            <person name="Jung N."/>
            <person name="Uechi K."/>
            <person name="Horii T."/>
            <person name="Iida T."/>
            <person name="Fujita J."/>
            <person name="Nakamura S."/>
        </authorList>
    </citation>
    <scope>NUCLEOTIDE SEQUENCE [LARGE SCALE GENOMIC DNA]</scope>
    <source>
        <strain evidence="10 11">JCM 17899</strain>
    </source>
</reference>
<dbReference type="PANTHER" id="PTHR23501:SF191">
    <property type="entry name" value="VACUOLAR BASIC AMINO ACID TRANSPORTER 4"/>
    <property type="match status" value="1"/>
</dbReference>
<dbReference type="SUPFAM" id="SSF103473">
    <property type="entry name" value="MFS general substrate transporter"/>
    <property type="match status" value="1"/>
</dbReference>
<dbReference type="PRINTS" id="PR01036">
    <property type="entry name" value="TCRTETB"/>
</dbReference>
<feature type="transmembrane region" description="Helical" evidence="8">
    <location>
        <begin position="18"/>
        <end position="40"/>
    </location>
</feature>
<dbReference type="Gene3D" id="1.20.1720.10">
    <property type="entry name" value="Multidrug resistance protein D"/>
    <property type="match status" value="1"/>
</dbReference>
<dbReference type="AlphaFoldDB" id="A0A7I7QRM6"/>
<dbReference type="PANTHER" id="PTHR23501">
    <property type="entry name" value="MAJOR FACILITATOR SUPERFAMILY"/>
    <property type="match status" value="1"/>
</dbReference>
<feature type="transmembrane region" description="Helical" evidence="8">
    <location>
        <begin position="200"/>
        <end position="222"/>
    </location>
</feature>
<dbReference type="InterPro" id="IPR036259">
    <property type="entry name" value="MFS_trans_sf"/>
</dbReference>
<feature type="transmembrane region" description="Helical" evidence="8">
    <location>
        <begin position="52"/>
        <end position="71"/>
    </location>
</feature>
<keyword evidence="5 8" id="KW-0812">Transmembrane</keyword>
<keyword evidence="3" id="KW-0813">Transport</keyword>
<keyword evidence="6 8" id="KW-1133">Transmembrane helix</keyword>
<dbReference type="InterPro" id="IPR020846">
    <property type="entry name" value="MFS_dom"/>
</dbReference>
<dbReference type="GO" id="GO:0005886">
    <property type="term" value="C:plasma membrane"/>
    <property type="evidence" value="ECO:0007669"/>
    <property type="project" value="UniProtKB-SubCell"/>
</dbReference>
<accession>A0A7I7QRM6</accession>
<evidence type="ECO:0000256" key="7">
    <source>
        <dbReference type="ARBA" id="ARBA00023136"/>
    </source>
</evidence>
<feature type="transmembrane region" description="Helical" evidence="8">
    <location>
        <begin position="108"/>
        <end position="129"/>
    </location>
</feature>
<evidence type="ECO:0000259" key="9">
    <source>
        <dbReference type="PROSITE" id="PS50850"/>
    </source>
</evidence>
<feature type="transmembrane region" description="Helical" evidence="8">
    <location>
        <begin position="362"/>
        <end position="386"/>
    </location>
</feature>
<keyword evidence="11" id="KW-1185">Reference proteome</keyword>
<sequence length="480" mass="49320">MTSTSTEAVGFRSERGPVLISVMLSTGLVAIDATVLATAVPSIVGELGGFNQFPWLFSAYLLGQAVTTPIYAKLSDVFGRKSILLLGIGVFLLGSILCAVAWNMLALIAFRAIQGIGAGAVQPTAMTIVGDIYTVAERARVQGYLASVWAVSSVVGPMLGGTFSQLGIWRGVFLINIPLCLVAAWMFNRHFTENVTREDRSVDVAGALLLAAAMTSLVLAILGGGQTWAWTSVPSITAFAVGAVLLAAFLVVERRAREPILPMWVFSRRLLCATTVVALGVGAILMGLTSYVPTYLEGALRVTPIVAGLALAALTLGWPATAAIAGKFYLRWGFKRTSMLGAVLVIAGASVLAATAHRPNVATVAVACFVIGGGMGLLAVPTLIAAQASVGWNERGIVTGTNMFARSLGSAVGVAIFGAIANSIFGAGDVTSLGPALIQSGSAAVFLGVLVAAVATAAAVVAMPRTRPAPVAVTPEPHAV</sequence>
<feature type="transmembrane region" description="Helical" evidence="8">
    <location>
        <begin position="228"/>
        <end position="250"/>
    </location>
</feature>
<dbReference type="PROSITE" id="PS50850">
    <property type="entry name" value="MFS"/>
    <property type="match status" value="1"/>
</dbReference>
<dbReference type="Proteomes" id="UP000467193">
    <property type="component" value="Chromosome"/>
</dbReference>
<protein>
    <submittedName>
        <fullName evidence="10">MFS transporter</fullName>
    </submittedName>
</protein>
<organism evidence="10 11">
    <name type="scientific">Mycolicibacterium sediminis</name>
    <dbReference type="NCBI Taxonomy" id="1286180"/>
    <lineage>
        <taxon>Bacteria</taxon>
        <taxon>Bacillati</taxon>
        <taxon>Actinomycetota</taxon>
        <taxon>Actinomycetes</taxon>
        <taxon>Mycobacteriales</taxon>
        <taxon>Mycobacteriaceae</taxon>
        <taxon>Mycolicibacterium</taxon>
    </lineage>
</organism>
<dbReference type="Pfam" id="PF07690">
    <property type="entry name" value="MFS_1"/>
    <property type="match status" value="1"/>
</dbReference>
<feature type="transmembrane region" description="Helical" evidence="8">
    <location>
        <begin position="83"/>
        <end position="102"/>
    </location>
</feature>
<feature type="transmembrane region" description="Helical" evidence="8">
    <location>
        <begin position="166"/>
        <end position="188"/>
    </location>
</feature>
<evidence type="ECO:0000313" key="10">
    <source>
        <dbReference type="EMBL" id="BBY29001.1"/>
    </source>
</evidence>
<evidence type="ECO:0000256" key="8">
    <source>
        <dbReference type="SAM" id="Phobius"/>
    </source>
</evidence>
<comment type="similarity">
    <text evidence="2">Belongs to the major facilitator superfamily. TCR/Tet family.</text>
</comment>
<feature type="transmembrane region" description="Helical" evidence="8">
    <location>
        <begin position="337"/>
        <end position="356"/>
    </location>
</feature>
<feature type="domain" description="Major facilitator superfamily (MFS) profile" evidence="9">
    <location>
        <begin position="18"/>
        <end position="467"/>
    </location>
</feature>
<dbReference type="RefSeq" id="WP_246230661.1">
    <property type="nucleotide sequence ID" value="NZ_AP022588.1"/>
</dbReference>
<feature type="transmembrane region" description="Helical" evidence="8">
    <location>
        <begin position="270"/>
        <end position="292"/>
    </location>
</feature>
<evidence type="ECO:0000256" key="6">
    <source>
        <dbReference type="ARBA" id="ARBA00022989"/>
    </source>
</evidence>
<feature type="transmembrane region" description="Helical" evidence="8">
    <location>
        <begin position="407"/>
        <end position="425"/>
    </location>
</feature>
<evidence type="ECO:0000256" key="4">
    <source>
        <dbReference type="ARBA" id="ARBA00022475"/>
    </source>
</evidence>
<evidence type="ECO:0000256" key="2">
    <source>
        <dbReference type="ARBA" id="ARBA00007520"/>
    </source>
</evidence>
<feature type="transmembrane region" description="Helical" evidence="8">
    <location>
        <begin position="437"/>
        <end position="462"/>
    </location>
</feature>
<evidence type="ECO:0000256" key="3">
    <source>
        <dbReference type="ARBA" id="ARBA00022448"/>
    </source>
</evidence>
<gene>
    <name evidence="10" type="ORF">MSEDJ_30970</name>
</gene>